<accession>A0ACD3A1Z6</accession>
<keyword evidence="2" id="KW-1185">Reference proteome</keyword>
<reference evidence="1 2" key="1">
    <citation type="journal article" date="2019" name="Nat. Ecol. Evol.">
        <title>Megaphylogeny resolves global patterns of mushroom evolution.</title>
        <authorList>
            <person name="Varga T."/>
            <person name="Krizsan K."/>
            <person name="Foldi C."/>
            <person name="Dima B."/>
            <person name="Sanchez-Garcia M."/>
            <person name="Sanchez-Ramirez S."/>
            <person name="Szollosi G.J."/>
            <person name="Szarkandi J.G."/>
            <person name="Papp V."/>
            <person name="Albert L."/>
            <person name="Andreopoulos W."/>
            <person name="Angelini C."/>
            <person name="Antonin V."/>
            <person name="Barry K.W."/>
            <person name="Bougher N.L."/>
            <person name="Buchanan P."/>
            <person name="Buyck B."/>
            <person name="Bense V."/>
            <person name="Catcheside P."/>
            <person name="Chovatia M."/>
            <person name="Cooper J."/>
            <person name="Damon W."/>
            <person name="Desjardin D."/>
            <person name="Finy P."/>
            <person name="Geml J."/>
            <person name="Haridas S."/>
            <person name="Hughes K."/>
            <person name="Justo A."/>
            <person name="Karasinski D."/>
            <person name="Kautmanova I."/>
            <person name="Kiss B."/>
            <person name="Kocsube S."/>
            <person name="Kotiranta H."/>
            <person name="LaButti K.M."/>
            <person name="Lechner B.E."/>
            <person name="Liimatainen K."/>
            <person name="Lipzen A."/>
            <person name="Lukacs Z."/>
            <person name="Mihaltcheva S."/>
            <person name="Morgado L.N."/>
            <person name="Niskanen T."/>
            <person name="Noordeloos M.E."/>
            <person name="Ohm R.A."/>
            <person name="Ortiz-Santana B."/>
            <person name="Ovrebo C."/>
            <person name="Racz N."/>
            <person name="Riley R."/>
            <person name="Savchenko A."/>
            <person name="Shiryaev A."/>
            <person name="Soop K."/>
            <person name="Spirin V."/>
            <person name="Szebenyi C."/>
            <person name="Tomsovsky M."/>
            <person name="Tulloss R.E."/>
            <person name="Uehling J."/>
            <person name="Grigoriev I.V."/>
            <person name="Vagvolgyi C."/>
            <person name="Papp T."/>
            <person name="Martin F.M."/>
            <person name="Miettinen O."/>
            <person name="Hibbett D.S."/>
            <person name="Nagy L.G."/>
        </authorList>
    </citation>
    <scope>NUCLEOTIDE SEQUENCE [LARGE SCALE GENOMIC DNA]</scope>
    <source>
        <strain evidence="1 2">NL-1719</strain>
    </source>
</reference>
<organism evidence="1 2">
    <name type="scientific">Pluteus cervinus</name>
    <dbReference type="NCBI Taxonomy" id="181527"/>
    <lineage>
        <taxon>Eukaryota</taxon>
        <taxon>Fungi</taxon>
        <taxon>Dikarya</taxon>
        <taxon>Basidiomycota</taxon>
        <taxon>Agaricomycotina</taxon>
        <taxon>Agaricomycetes</taxon>
        <taxon>Agaricomycetidae</taxon>
        <taxon>Agaricales</taxon>
        <taxon>Pluteineae</taxon>
        <taxon>Pluteaceae</taxon>
        <taxon>Pluteus</taxon>
    </lineage>
</organism>
<evidence type="ECO:0000313" key="1">
    <source>
        <dbReference type="EMBL" id="TFK59671.1"/>
    </source>
</evidence>
<sequence>MAQPTITPVNVSLLPPIPTGMNLIYSNTSNTVTPQPDTAHYPIIKYGTQFTIVPATVVGSNQMALLVFTNKQTLARVLYKPGAQIIYQIGYDPSTFVIAGGTYTFWGMGMQSVTATRMQLLSGLPAVDVGSPQRSSPVLASTHGNCPSEPPMDKPGCEDDEIAQAPFGQSGVSLTIDVPSTRKL</sequence>
<gene>
    <name evidence="1" type="ORF">BDN72DRAFT_905637</name>
</gene>
<dbReference type="EMBL" id="ML208920">
    <property type="protein sequence ID" value="TFK59671.1"/>
    <property type="molecule type" value="Genomic_DNA"/>
</dbReference>
<protein>
    <submittedName>
        <fullName evidence="1">Uncharacterized protein</fullName>
    </submittedName>
</protein>
<proteinExistence type="predicted"/>
<name>A0ACD3A1Z6_9AGAR</name>
<evidence type="ECO:0000313" key="2">
    <source>
        <dbReference type="Proteomes" id="UP000308600"/>
    </source>
</evidence>
<dbReference type="Proteomes" id="UP000308600">
    <property type="component" value="Unassembled WGS sequence"/>
</dbReference>